<dbReference type="CDD" id="cd22362">
    <property type="entry name" value="TnsA_endonuclease-like"/>
    <property type="match status" value="1"/>
</dbReference>
<feature type="domain" description="TnsA endonuclease N-terminal" evidence="2">
    <location>
        <begin position="70"/>
        <end position="166"/>
    </location>
</feature>
<evidence type="ECO:0000313" key="3">
    <source>
        <dbReference type="EMBL" id="MSR90367.1"/>
    </source>
</evidence>
<dbReference type="AlphaFoldDB" id="A0A7X2MWH1"/>
<dbReference type="GO" id="GO:0004519">
    <property type="term" value="F:endonuclease activity"/>
    <property type="evidence" value="ECO:0007669"/>
    <property type="project" value="UniProtKB-KW"/>
</dbReference>
<accession>A0A7X2MWH1</accession>
<dbReference type="EMBL" id="VULX01000002">
    <property type="protein sequence ID" value="MSR90367.1"/>
    <property type="molecule type" value="Genomic_DNA"/>
</dbReference>
<dbReference type="InterPro" id="IPR014832">
    <property type="entry name" value="TnsA_C"/>
</dbReference>
<dbReference type="Gene3D" id="3.40.1350.10">
    <property type="match status" value="1"/>
</dbReference>
<dbReference type="InterPro" id="IPR036388">
    <property type="entry name" value="WH-like_DNA-bd_sf"/>
</dbReference>
<reference evidence="3 4" key="1">
    <citation type="submission" date="2019-08" db="EMBL/GenBank/DDBJ databases">
        <title>In-depth cultivation of the pig gut microbiome towards novel bacterial diversity and tailored functional studies.</title>
        <authorList>
            <person name="Wylensek D."/>
            <person name="Hitch T.C.A."/>
            <person name="Clavel T."/>
        </authorList>
    </citation>
    <scope>NUCLEOTIDE SEQUENCE [LARGE SCALE GENOMIC DNA]</scope>
    <source>
        <strain evidence="3 4">WCA-383-APC-5B</strain>
    </source>
</reference>
<evidence type="ECO:0000259" key="2">
    <source>
        <dbReference type="Pfam" id="PF08722"/>
    </source>
</evidence>
<dbReference type="RefSeq" id="WP_328598643.1">
    <property type="nucleotide sequence ID" value="NZ_VULX01000002.1"/>
</dbReference>
<dbReference type="SUPFAM" id="SSF52980">
    <property type="entry name" value="Restriction endonuclease-like"/>
    <property type="match status" value="1"/>
</dbReference>
<dbReference type="Gene3D" id="1.10.10.10">
    <property type="entry name" value="Winged helix-like DNA-binding domain superfamily/Winged helix DNA-binding domain"/>
    <property type="match status" value="1"/>
</dbReference>
<dbReference type="InterPro" id="IPR011856">
    <property type="entry name" value="tRNA_endonuc-like_dom_sf"/>
</dbReference>
<protein>
    <submittedName>
        <fullName evidence="3">Heteromeric transposase endonuclease subunit TnsA</fullName>
    </submittedName>
</protein>
<keyword evidence="3" id="KW-0255">Endonuclease</keyword>
<name>A0A7X2MWH1_9CLOT</name>
<feature type="domain" description="TnsA endonuclease C-terminal" evidence="1">
    <location>
        <begin position="168"/>
        <end position="253"/>
    </location>
</feature>
<dbReference type="Proteomes" id="UP000460287">
    <property type="component" value="Unassembled WGS sequence"/>
</dbReference>
<evidence type="ECO:0000259" key="1">
    <source>
        <dbReference type="Pfam" id="PF08721"/>
    </source>
</evidence>
<sequence length="280" mass="32477">MAKRKRTHDIEKMIKDGYGSGVGAEYKPWIKIQDVPSLGRVTRVKGMKTQRQHEFLSDMERNYFYILEFSDKVLDIREQYPLLPIEDTIDIADELGLKHPKNPETGEDIVMTTDFLVTISSEDGPKNVARTIKSKEDLLAKRIIEKFEIERVYWEKRGIDWGIVTDQEIDKNIAHNISFIQSYKEIHNVDVFNDMDAIEIQDMVYEFIKRIIDNERSVRCIATEFDKDMSLKSGCGLSIYKYLIINKIIQIDLSQKIDVNKNIPVLSVNDAEIKKAVEAI</sequence>
<dbReference type="Pfam" id="PF08721">
    <property type="entry name" value="Tn7_Tnp_TnsA_C"/>
    <property type="match status" value="1"/>
</dbReference>
<keyword evidence="3" id="KW-0540">Nuclease</keyword>
<dbReference type="InterPro" id="IPR014833">
    <property type="entry name" value="TnsA_N"/>
</dbReference>
<dbReference type="InterPro" id="IPR011335">
    <property type="entry name" value="Restrct_endonuc-II-like"/>
</dbReference>
<dbReference type="GO" id="GO:0003676">
    <property type="term" value="F:nucleic acid binding"/>
    <property type="evidence" value="ECO:0007669"/>
    <property type="project" value="InterPro"/>
</dbReference>
<evidence type="ECO:0000313" key="4">
    <source>
        <dbReference type="Proteomes" id="UP000460287"/>
    </source>
</evidence>
<organism evidence="3 4">
    <name type="scientific">Inconstantimicrobium porci</name>
    <dbReference type="NCBI Taxonomy" id="2652291"/>
    <lineage>
        <taxon>Bacteria</taxon>
        <taxon>Bacillati</taxon>
        <taxon>Bacillota</taxon>
        <taxon>Clostridia</taxon>
        <taxon>Eubacteriales</taxon>
        <taxon>Clostridiaceae</taxon>
        <taxon>Inconstantimicrobium</taxon>
    </lineage>
</organism>
<proteinExistence type="predicted"/>
<keyword evidence="4" id="KW-1185">Reference proteome</keyword>
<gene>
    <name evidence="3" type="ORF">FYJ33_02790</name>
</gene>
<dbReference type="Pfam" id="PF08722">
    <property type="entry name" value="Tn7_TnsA-like_N"/>
    <property type="match status" value="1"/>
</dbReference>
<keyword evidence="3" id="KW-0378">Hydrolase</keyword>
<comment type="caution">
    <text evidence="3">The sequence shown here is derived from an EMBL/GenBank/DDBJ whole genome shotgun (WGS) entry which is preliminary data.</text>
</comment>